<dbReference type="Pfam" id="PF07496">
    <property type="entry name" value="zf-CW"/>
    <property type="match status" value="1"/>
</dbReference>
<dbReference type="InterPro" id="IPR056360">
    <property type="entry name" value="Chromo_MORC2_6th"/>
</dbReference>
<dbReference type="InterPro" id="IPR011124">
    <property type="entry name" value="Znf_CW"/>
</dbReference>
<evidence type="ECO:0000256" key="1">
    <source>
        <dbReference type="ARBA" id="ARBA00004123"/>
    </source>
</evidence>
<feature type="compositionally biased region" description="Low complexity" evidence="8">
    <location>
        <begin position="878"/>
        <end position="893"/>
    </location>
</feature>
<reference evidence="10" key="1">
    <citation type="submission" date="2022-11" db="UniProtKB">
        <authorList>
            <consortium name="EnsemblMetazoa"/>
        </authorList>
    </citation>
    <scope>IDENTIFICATION</scope>
</reference>
<keyword evidence="2" id="KW-0479">Metal-binding</keyword>
<feature type="compositionally biased region" description="Polar residues" evidence="8">
    <location>
        <begin position="718"/>
        <end position="727"/>
    </location>
</feature>
<dbReference type="InterPro" id="IPR041006">
    <property type="entry name" value="Morc_S5"/>
</dbReference>
<dbReference type="OMA" id="ILWNCLR"/>
<dbReference type="Pfam" id="PF23327">
    <property type="entry name" value="Chromo_MORC2_6th"/>
    <property type="match status" value="1"/>
</dbReference>
<dbReference type="GeneID" id="119727697"/>
<proteinExistence type="predicted"/>
<dbReference type="Proteomes" id="UP000887568">
    <property type="component" value="Unplaced"/>
</dbReference>
<keyword evidence="5 7" id="KW-0175">Coiled coil</keyword>
<dbReference type="EnsemblMetazoa" id="XM_038199714.1">
    <property type="protein sequence ID" value="XP_038055642.1"/>
    <property type="gene ID" value="LOC119727697"/>
</dbReference>
<keyword evidence="11" id="KW-1185">Reference proteome</keyword>
<dbReference type="GO" id="GO:0008270">
    <property type="term" value="F:zinc ion binding"/>
    <property type="evidence" value="ECO:0007669"/>
    <property type="project" value="UniProtKB-KW"/>
</dbReference>
<dbReference type="InterPro" id="IPR036890">
    <property type="entry name" value="HATPase_C_sf"/>
</dbReference>
<feature type="compositionally biased region" description="Basic and acidic residues" evidence="8">
    <location>
        <begin position="730"/>
        <end position="740"/>
    </location>
</feature>
<feature type="coiled-coil region" evidence="7">
    <location>
        <begin position="561"/>
        <end position="588"/>
    </location>
</feature>
<feature type="region of interest" description="Disordered" evidence="8">
    <location>
        <begin position="302"/>
        <end position="339"/>
    </location>
</feature>
<feature type="compositionally biased region" description="Basic and acidic residues" evidence="8">
    <location>
        <begin position="683"/>
        <end position="696"/>
    </location>
</feature>
<dbReference type="PROSITE" id="PS51050">
    <property type="entry name" value="ZF_CW"/>
    <property type="match status" value="1"/>
</dbReference>
<dbReference type="PANTHER" id="PTHR23337">
    <property type="entry name" value="ZINC FINGER CW-TYPE COILED-COIL DOMAIN PROTEIN 1"/>
    <property type="match status" value="1"/>
</dbReference>
<dbReference type="CTD" id="22880"/>
<feature type="compositionally biased region" description="Low complexity" evidence="8">
    <location>
        <begin position="901"/>
        <end position="919"/>
    </location>
</feature>
<dbReference type="Gene3D" id="3.30.565.10">
    <property type="entry name" value="Histidine kinase-like ATPase, C-terminal domain"/>
    <property type="match status" value="1"/>
</dbReference>
<evidence type="ECO:0000256" key="3">
    <source>
        <dbReference type="ARBA" id="ARBA00022771"/>
    </source>
</evidence>
<evidence type="ECO:0000313" key="10">
    <source>
        <dbReference type="EnsemblMetazoa" id="XP_038055642.1"/>
    </source>
</evidence>
<feature type="compositionally biased region" description="Polar residues" evidence="8">
    <location>
        <begin position="648"/>
        <end position="677"/>
    </location>
</feature>
<evidence type="ECO:0000256" key="5">
    <source>
        <dbReference type="ARBA" id="ARBA00023054"/>
    </source>
</evidence>
<dbReference type="Pfam" id="PF17942">
    <property type="entry name" value="Morc6_S5"/>
    <property type="match status" value="1"/>
</dbReference>
<feature type="compositionally biased region" description="Basic and acidic residues" evidence="8">
    <location>
        <begin position="309"/>
        <end position="337"/>
    </location>
</feature>
<evidence type="ECO:0000256" key="4">
    <source>
        <dbReference type="ARBA" id="ARBA00022833"/>
    </source>
</evidence>
<dbReference type="GO" id="GO:0005634">
    <property type="term" value="C:nucleus"/>
    <property type="evidence" value="ECO:0007669"/>
    <property type="project" value="UniProtKB-SubCell"/>
</dbReference>
<dbReference type="Gene3D" id="2.30.30.140">
    <property type="match status" value="1"/>
</dbReference>
<evidence type="ECO:0000259" key="9">
    <source>
        <dbReference type="PROSITE" id="PS51050"/>
    </source>
</evidence>
<protein>
    <recommendedName>
        <fullName evidence="9">CW-type domain-containing protein</fullName>
    </recommendedName>
</protein>
<feature type="compositionally biased region" description="Basic and acidic residues" evidence="8">
    <location>
        <begin position="819"/>
        <end position="836"/>
    </location>
</feature>
<comment type="subcellular location">
    <subcellularLocation>
        <location evidence="1">Nucleus</location>
    </subcellularLocation>
</comment>
<dbReference type="RefSeq" id="XP_038055642.1">
    <property type="nucleotide sequence ID" value="XM_038199714.1"/>
</dbReference>
<dbReference type="CDD" id="cd16931">
    <property type="entry name" value="HATPase_MORC-like"/>
    <property type="match status" value="1"/>
</dbReference>
<dbReference type="PANTHER" id="PTHR23337:SF3">
    <property type="entry name" value="MORC FAMILY CW-TYPE ZINC FINGER 2"/>
    <property type="match status" value="1"/>
</dbReference>
<dbReference type="AlphaFoldDB" id="A0A913ZVT0"/>
<organism evidence="10 11">
    <name type="scientific">Patiria miniata</name>
    <name type="common">Bat star</name>
    <name type="synonym">Asterina miniata</name>
    <dbReference type="NCBI Taxonomy" id="46514"/>
    <lineage>
        <taxon>Eukaryota</taxon>
        <taxon>Metazoa</taxon>
        <taxon>Echinodermata</taxon>
        <taxon>Eleutherozoa</taxon>
        <taxon>Asterozoa</taxon>
        <taxon>Asteroidea</taxon>
        <taxon>Valvatacea</taxon>
        <taxon>Valvatida</taxon>
        <taxon>Asterinidae</taxon>
        <taxon>Patiria</taxon>
    </lineage>
</organism>
<sequence>MVVYQGLSRAQLSFDYLHTNSTTHEFLFGALAELLDNARDARARRMDVFTEKDETLRGGYMLCFLDDGTGMDPAEVATVIQFGKSTKRMMESNMIGQYGNGLKSGAMRIGKDFLLFTKQGATMSCLFLSRTFHEEEKIEEVIVPMPSFEKNTRHPFGQSSDEKQRHKIEMDLIYKYSPFKTEEEFFAQFDRIEGDSGTLVIIYHMKLMDNGDSELDISTDASDILLAGTVSNTGVLDDSLVPERQSFRAYTSILYGEPKMKIYIQGHKVHTRRLAYTLYKPKLYKYTSTRFKTRSELKTSEAVHQAKVANEKAREAESKARDLEKKHGQGGPKDKRAMTRQAQTEAFELRQRANIMKKISEKQQKSLKEPKTINFHFGINLSNRRYDGVFIYNCGRLIKMYERVGPQVDGGVQCSGIVGFVDVPYLVLEPTHNKQDFADAKEYRHLLKAMGEHMIQYWKDINIASLGVTKFWENFGYVSHNWKDPPSDDPKFVRKRAMQTPVLVQCDACLKWRIMPFSSSNINRVFSDDWQCSMNTDSTHNRCSSAEQKVPIATGVFKKEVKSAEEQKKEILEDIKKKQEKLGKIEREKKRSSWSHFADDDFEEPYQYRERRTSLPSSTPPKPIGKASPVQSYKEKPTSRPIGKASPVVNQQQSRRLSAQSTASSNKPATATVSRYTTPAAKNDNKKTAPIVERKAASRPQKTAPPAPIAKKVYATKRQISSSTTSAAEAKNEDKAPEPAKKRRLTGNSQISTDEEMDVGKDEESSDSTLPSCDMQLESESVGKRVEARVDGKWYAGKVVKVFQKQDCVKWKVKFDQHPKDKYDKSFDKNSEDIRPIQEPPASATDDQSESPEAVPADIPPELPEPAPTTREPAVQKVTPTTTALPTAVTPPQDTAPPTTPRTTPKTTPKTTTSATPQAAVPPSKAAVTPSDNTEELEENLKDERLSQGFRKCLRYFLPPLWPMNKEMINNLSVEELSEFPLDNFFDQYEKGLRNLVGGFQAEAAEKARETEATKIKLAELRKLIAQLLRSINDEIVVSDTAGEEVDVMLAACVKQAMQDE</sequence>
<dbReference type="OrthoDB" id="10251809at2759"/>
<accession>A0A913ZVT0</accession>
<feature type="compositionally biased region" description="Pro residues" evidence="8">
    <location>
        <begin position="858"/>
        <end position="867"/>
    </location>
</feature>
<feature type="domain" description="CW-type" evidence="9">
    <location>
        <begin position="497"/>
        <end position="551"/>
    </location>
</feature>
<keyword evidence="3" id="KW-0863">Zinc-finger</keyword>
<evidence type="ECO:0000313" key="11">
    <source>
        <dbReference type="Proteomes" id="UP000887568"/>
    </source>
</evidence>
<evidence type="ECO:0000256" key="2">
    <source>
        <dbReference type="ARBA" id="ARBA00022723"/>
    </source>
</evidence>
<feature type="region of interest" description="Disordered" evidence="8">
    <location>
        <begin position="605"/>
        <end position="784"/>
    </location>
</feature>
<dbReference type="Pfam" id="PF13589">
    <property type="entry name" value="HATPase_c_3"/>
    <property type="match status" value="1"/>
</dbReference>
<evidence type="ECO:0000256" key="7">
    <source>
        <dbReference type="SAM" id="Coils"/>
    </source>
</evidence>
<evidence type="ECO:0000256" key="6">
    <source>
        <dbReference type="ARBA" id="ARBA00023242"/>
    </source>
</evidence>
<feature type="region of interest" description="Disordered" evidence="8">
    <location>
        <begin position="819"/>
        <end position="942"/>
    </location>
</feature>
<name>A0A913ZVT0_PATMI</name>
<evidence type="ECO:0000256" key="8">
    <source>
        <dbReference type="SAM" id="MobiDB-lite"/>
    </source>
</evidence>
<keyword evidence="6" id="KW-0539">Nucleus</keyword>
<dbReference type="Gene3D" id="3.30.40.100">
    <property type="match status" value="1"/>
</dbReference>
<dbReference type="SUPFAM" id="SSF55874">
    <property type="entry name" value="ATPase domain of HSP90 chaperone/DNA topoisomerase II/histidine kinase"/>
    <property type="match status" value="1"/>
</dbReference>
<keyword evidence="4" id="KW-0862">Zinc</keyword>